<gene>
    <name evidence="2" type="ORF">ZIOFF_074007</name>
</gene>
<protein>
    <recommendedName>
        <fullName evidence="1">RRM domain-containing protein</fullName>
    </recommendedName>
</protein>
<accession>A0A8J5BCV3</accession>
<dbReference type="EMBL" id="JACMSC010000022">
    <property type="protein sequence ID" value="KAG6469299.1"/>
    <property type="molecule type" value="Genomic_DNA"/>
</dbReference>
<feature type="domain" description="RRM" evidence="1">
    <location>
        <begin position="26"/>
        <end position="58"/>
    </location>
</feature>
<dbReference type="InterPro" id="IPR012677">
    <property type="entry name" value="Nucleotide-bd_a/b_plait_sf"/>
</dbReference>
<evidence type="ECO:0000313" key="2">
    <source>
        <dbReference type="EMBL" id="KAG6469299.1"/>
    </source>
</evidence>
<dbReference type="GO" id="GO:0003723">
    <property type="term" value="F:RNA binding"/>
    <property type="evidence" value="ECO:0007669"/>
    <property type="project" value="InterPro"/>
</dbReference>
<sequence length="229" mass="25478">MAELSPKDSVNLLIINVARGEGVSKSGDSRGFGFLSLERDEDADAAIRALDQSEWNGRIVLVVGLILPFLEQFWVCSNGAAARPLLSSPPPAISSPINSPLLFFPIVLIPSITTSSIQSDKTTKRKRREMGNCIRLQKPLTWVDEDDDDWGLEELKLSRKHQEQAPTTDTEEKTKAAVKSTEIKIKISKKQLEELLRQADAEGLPLLQVLSAFVEPESHWRPKLQTIPE</sequence>
<name>A0A8J5BCV3_ZINOF</name>
<dbReference type="PANTHER" id="PTHR33647">
    <property type="entry name" value="OS01G0793900 PROTEIN"/>
    <property type="match status" value="1"/>
</dbReference>
<comment type="caution">
    <text evidence="2">The sequence shown here is derived from an EMBL/GenBank/DDBJ whole genome shotgun (WGS) entry which is preliminary data.</text>
</comment>
<dbReference type="Proteomes" id="UP000734854">
    <property type="component" value="Unassembled WGS sequence"/>
</dbReference>
<evidence type="ECO:0000259" key="1">
    <source>
        <dbReference type="Pfam" id="PF00076"/>
    </source>
</evidence>
<organism evidence="2 3">
    <name type="scientific">Zingiber officinale</name>
    <name type="common">Ginger</name>
    <name type="synonym">Amomum zingiber</name>
    <dbReference type="NCBI Taxonomy" id="94328"/>
    <lineage>
        <taxon>Eukaryota</taxon>
        <taxon>Viridiplantae</taxon>
        <taxon>Streptophyta</taxon>
        <taxon>Embryophyta</taxon>
        <taxon>Tracheophyta</taxon>
        <taxon>Spermatophyta</taxon>
        <taxon>Magnoliopsida</taxon>
        <taxon>Liliopsida</taxon>
        <taxon>Zingiberales</taxon>
        <taxon>Zingiberaceae</taxon>
        <taxon>Zingiber</taxon>
    </lineage>
</organism>
<dbReference type="Pfam" id="PF00076">
    <property type="entry name" value="RRM_1"/>
    <property type="match status" value="1"/>
</dbReference>
<dbReference type="PANTHER" id="PTHR33647:SF5">
    <property type="entry name" value="OS01G0793900 PROTEIN"/>
    <property type="match status" value="1"/>
</dbReference>
<dbReference type="SUPFAM" id="SSF54928">
    <property type="entry name" value="RNA-binding domain, RBD"/>
    <property type="match status" value="1"/>
</dbReference>
<dbReference type="InterPro" id="IPR000504">
    <property type="entry name" value="RRM_dom"/>
</dbReference>
<reference evidence="2 3" key="1">
    <citation type="submission" date="2020-08" db="EMBL/GenBank/DDBJ databases">
        <title>Plant Genome Project.</title>
        <authorList>
            <person name="Zhang R.-G."/>
        </authorList>
    </citation>
    <scope>NUCLEOTIDE SEQUENCE [LARGE SCALE GENOMIC DNA]</scope>
    <source>
        <tissue evidence="2">Rhizome</tissue>
    </source>
</reference>
<proteinExistence type="predicted"/>
<keyword evidence="3" id="KW-1185">Reference proteome</keyword>
<dbReference type="AlphaFoldDB" id="A0A8J5BCV3"/>
<evidence type="ECO:0000313" key="3">
    <source>
        <dbReference type="Proteomes" id="UP000734854"/>
    </source>
</evidence>
<dbReference type="InterPro" id="IPR035979">
    <property type="entry name" value="RBD_domain_sf"/>
</dbReference>
<dbReference type="Gene3D" id="3.30.70.330">
    <property type="match status" value="1"/>
</dbReference>